<protein>
    <recommendedName>
        <fullName evidence="3">HNH nuclease domain-containing protein</fullName>
    </recommendedName>
</protein>
<name>A0A0R2CDX9_9LACO</name>
<gene>
    <name evidence="1" type="ORF">FC87_GL000353</name>
</gene>
<evidence type="ECO:0008006" key="3">
    <source>
        <dbReference type="Google" id="ProtNLM"/>
    </source>
</evidence>
<evidence type="ECO:0000313" key="1">
    <source>
        <dbReference type="EMBL" id="KRM89557.1"/>
    </source>
</evidence>
<dbReference type="PATRIC" id="fig|1423745.4.peg.380"/>
<accession>A0A0R2CDX9</accession>
<organism evidence="1 2">
    <name type="scientific">Fructilactobacillus florum DSM 22689 = JCM 16035</name>
    <dbReference type="NCBI Taxonomy" id="1423745"/>
    <lineage>
        <taxon>Bacteria</taxon>
        <taxon>Bacillati</taxon>
        <taxon>Bacillota</taxon>
        <taxon>Bacilli</taxon>
        <taxon>Lactobacillales</taxon>
        <taxon>Lactobacillaceae</taxon>
        <taxon>Fructilactobacillus</taxon>
    </lineage>
</organism>
<comment type="caution">
    <text evidence="1">The sequence shown here is derived from an EMBL/GenBank/DDBJ whole genome shotgun (WGS) entry which is preliminary data.</text>
</comment>
<proteinExistence type="predicted"/>
<reference evidence="1 2" key="1">
    <citation type="journal article" date="2015" name="Genome Announc.">
        <title>Expanding the biotechnology potential of lactobacilli through comparative genomics of 213 strains and associated genera.</title>
        <authorList>
            <person name="Sun Z."/>
            <person name="Harris H.M."/>
            <person name="McCann A."/>
            <person name="Guo C."/>
            <person name="Argimon S."/>
            <person name="Zhang W."/>
            <person name="Yang X."/>
            <person name="Jeffery I.B."/>
            <person name="Cooney J.C."/>
            <person name="Kagawa T.F."/>
            <person name="Liu W."/>
            <person name="Song Y."/>
            <person name="Salvetti E."/>
            <person name="Wrobel A."/>
            <person name="Rasinkangas P."/>
            <person name="Parkhill J."/>
            <person name="Rea M.C."/>
            <person name="O'Sullivan O."/>
            <person name="Ritari J."/>
            <person name="Douillard F.P."/>
            <person name="Paul Ross R."/>
            <person name="Yang R."/>
            <person name="Briner A.E."/>
            <person name="Felis G.E."/>
            <person name="de Vos W.M."/>
            <person name="Barrangou R."/>
            <person name="Klaenhammer T.R."/>
            <person name="Caufield P.W."/>
            <person name="Cui Y."/>
            <person name="Zhang H."/>
            <person name="O'Toole P.W."/>
        </authorList>
    </citation>
    <scope>NUCLEOTIDE SEQUENCE [LARGE SCALE GENOMIC DNA]</scope>
    <source>
        <strain evidence="1 2">DSM 22689</strain>
    </source>
</reference>
<dbReference type="AlphaFoldDB" id="A0A0R2CDX9"/>
<dbReference type="InterPro" id="IPR041242">
    <property type="entry name" value="HNHc_6"/>
</dbReference>
<dbReference type="Pfam" id="PF16784">
    <property type="entry name" value="HNHc_6"/>
    <property type="match status" value="1"/>
</dbReference>
<dbReference type="CDD" id="cd00085">
    <property type="entry name" value="HNHc"/>
    <property type="match status" value="1"/>
</dbReference>
<dbReference type="Proteomes" id="UP000051586">
    <property type="component" value="Unassembled WGS sequence"/>
</dbReference>
<dbReference type="InterPro" id="IPR003615">
    <property type="entry name" value="HNH_nuc"/>
</dbReference>
<dbReference type="EMBL" id="AYZI01000018">
    <property type="protein sequence ID" value="KRM89557.1"/>
    <property type="molecule type" value="Genomic_DNA"/>
</dbReference>
<sequence>MKTKFIVEQPHPKWFSMSDCSKSLANEFLTFIIDYCIKQDIPFKTRVIDEIQNDYRLVHECLLHRICVVCGKPHADIHHIDTVGRGFNRNKINHVGKRVLPLCRNCHQQFHSMGAITFFQQNKIIPIKLTEDDVISLNLESKKQVEYYQENKNGNYKS</sequence>
<evidence type="ECO:0000313" key="2">
    <source>
        <dbReference type="Proteomes" id="UP000051586"/>
    </source>
</evidence>
<dbReference type="STRING" id="1423745.GCA_001311215_01874"/>